<evidence type="ECO:0000256" key="5">
    <source>
        <dbReference type="ARBA" id="ARBA00022946"/>
    </source>
</evidence>
<dbReference type="AlphaFoldDB" id="A0A139GYW6"/>
<feature type="compositionally biased region" description="Basic and acidic residues" evidence="10">
    <location>
        <begin position="479"/>
        <end position="500"/>
    </location>
</feature>
<proteinExistence type="inferred from homology"/>
<feature type="transmembrane region" description="Helical" evidence="11">
    <location>
        <begin position="317"/>
        <end position="339"/>
    </location>
</feature>
<dbReference type="OrthoDB" id="2148490at2759"/>
<name>A0A139GYW6_9PEZI</name>
<evidence type="ECO:0000313" key="13">
    <source>
        <dbReference type="EMBL" id="KXS95395.1"/>
    </source>
</evidence>
<keyword evidence="3 9" id="KW-0812">Transmembrane</keyword>
<evidence type="ECO:0000256" key="7">
    <source>
        <dbReference type="ARBA" id="ARBA00023128"/>
    </source>
</evidence>
<evidence type="ECO:0000256" key="2">
    <source>
        <dbReference type="ARBA" id="ARBA00009877"/>
    </source>
</evidence>
<comment type="caution">
    <text evidence="13">The sequence shown here is derived from an EMBL/GenBank/DDBJ whole genome shotgun (WGS) entry which is preliminary data.</text>
</comment>
<accession>A0A139GYW6</accession>
<dbReference type="InterPro" id="IPR028055">
    <property type="entry name" value="YidC/Oxa/ALB_C"/>
</dbReference>
<dbReference type="STRING" id="321146.A0A139GYW6"/>
<evidence type="ECO:0000256" key="4">
    <source>
        <dbReference type="ARBA" id="ARBA00022792"/>
    </source>
</evidence>
<feature type="transmembrane region" description="Helical" evidence="11">
    <location>
        <begin position="159"/>
        <end position="179"/>
    </location>
</feature>
<dbReference type="GO" id="GO:0032979">
    <property type="term" value="P:protein insertion into mitochondrial inner membrane from matrix"/>
    <property type="evidence" value="ECO:0007669"/>
    <property type="project" value="TreeGrafter"/>
</dbReference>
<evidence type="ECO:0000256" key="10">
    <source>
        <dbReference type="SAM" id="MobiDB-lite"/>
    </source>
</evidence>
<feature type="region of interest" description="Disordered" evidence="10">
    <location>
        <begin position="73"/>
        <end position="95"/>
    </location>
</feature>
<keyword evidence="5" id="KW-0809">Transit peptide</keyword>
<dbReference type="Pfam" id="PF02096">
    <property type="entry name" value="60KD_IMP"/>
    <property type="match status" value="1"/>
</dbReference>
<dbReference type="GO" id="GO:0005743">
    <property type="term" value="C:mitochondrial inner membrane"/>
    <property type="evidence" value="ECO:0007669"/>
    <property type="project" value="UniProtKB-SubCell"/>
</dbReference>
<evidence type="ECO:0000256" key="8">
    <source>
        <dbReference type="ARBA" id="ARBA00023136"/>
    </source>
</evidence>
<dbReference type="PANTHER" id="PTHR12428:SF66">
    <property type="entry name" value="MITOCHONDRIAL INNER MEMBRANE PROTEIN OXA1L"/>
    <property type="match status" value="1"/>
</dbReference>
<comment type="similarity">
    <text evidence="2 9">Belongs to the OXA1/ALB3/YidC family.</text>
</comment>
<keyword evidence="4" id="KW-0999">Mitochondrion inner membrane</keyword>
<evidence type="ECO:0000256" key="11">
    <source>
        <dbReference type="SAM" id="Phobius"/>
    </source>
</evidence>
<dbReference type="EMBL" id="LFZN01000218">
    <property type="protein sequence ID" value="KXS95395.1"/>
    <property type="molecule type" value="Genomic_DNA"/>
</dbReference>
<dbReference type="CDD" id="cd20069">
    <property type="entry name" value="5TM_Oxa1-like"/>
    <property type="match status" value="1"/>
</dbReference>
<dbReference type="Proteomes" id="UP000070133">
    <property type="component" value="Unassembled WGS sequence"/>
</dbReference>
<dbReference type="PANTHER" id="PTHR12428">
    <property type="entry name" value="OXA1"/>
    <property type="match status" value="1"/>
</dbReference>
<dbReference type="InterPro" id="IPR001708">
    <property type="entry name" value="YidC/ALB3/OXA1/COX18"/>
</dbReference>
<evidence type="ECO:0000256" key="6">
    <source>
        <dbReference type="ARBA" id="ARBA00022989"/>
    </source>
</evidence>
<keyword evidence="7" id="KW-0496">Mitochondrion</keyword>
<dbReference type="GO" id="GO:0032977">
    <property type="term" value="F:membrane insertase activity"/>
    <property type="evidence" value="ECO:0007669"/>
    <property type="project" value="InterPro"/>
</dbReference>
<reference evidence="13 14" key="1">
    <citation type="submission" date="2015-07" db="EMBL/GenBank/DDBJ databases">
        <title>Comparative genomics of the Sigatoka disease complex on banana suggests a link between parallel evolutionary changes in Pseudocercospora fijiensis and Pseudocercospora eumusae and increased virulence on the banana host.</title>
        <authorList>
            <person name="Chang T.-C."/>
            <person name="Salvucci A."/>
            <person name="Crous P.W."/>
            <person name="Stergiopoulos I."/>
        </authorList>
    </citation>
    <scope>NUCLEOTIDE SEQUENCE [LARGE SCALE GENOMIC DNA]</scope>
    <source>
        <strain evidence="13 14">CBS 114824</strain>
    </source>
</reference>
<protein>
    <recommendedName>
        <fullName evidence="12">Membrane insertase YidC/Oxa/ALB C-terminal domain-containing protein</fullName>
    </recommendedName>
</protein>
<keyword evidence="8 11" id="KW-0472">Membrane</keyword>
<evidence type="ECO:0000256" key="3">
    <source>
        <dbReference type="ARBA" id="ARBA00022692"/>
    </source>
</evidence>
<keyword evidence="14" id="KW-1185">Reference proteome</keyword>
<evidence type="ECO:0000256" key="9">
    <source>
        <dbReference type="RuleBase" id="RU003945"/>
    </source>
</evidence>
<comment type="subcellular location">
    <subcellularLocation>
        <location evidence="9">Membrane</location>
        <topology evidence="9">Multi-pass membrane protein</topology>
    </subcellularLocation>
    <subcellularLocation>
        <location evidence="1">Mitochondrion inner membrane</location>
        <topology evidence="1">Multi-pass membrane protein</topology>
    </subcellularLocation>
</comment>
<feature type="region of interest" description="Disordered" evidence="10">
    <location>
        <begin position="465"/>
        <end position="506"/>
    </location>
</feature>
<gene>
    <name evidence="13" type="ORF">AC578_1898</name>
</gene>
<evidence type="ECO:0000256" key="1">
    <source>
        <dbReference type="ARBA" id="ARBA00004448"/>
    </source>
</evidence>
<organism evidence="13 14">
    <name type="scientific">Pseudocercospora eumusae</name>
    <dbReference type="NCBI Taxonomy" id="321146"/>
    <lineage>
        <taxon>Eukaryota</taxon>
        <taxon>Fungi</taxon>
        <taxon>Dikarya</taxon>
        <taxon>Ascomycota</taxon>
        <taxon>Pezizomycotina</taxon>
        <taxon>Dothideomycetes</taxon>
        <taxon>Dothideomycetidae</taxon>
        <taxon>Mycosphaerellales</taxon>
        <taxon>Mycosphaerellaceae</taxon>
        <taxon>Pseudocercospora</taxon>
    </lineage>
</organism>
<sequence length="506" mass="54504">MMPSRGLQIAKGKFPKLNLLQCRNFSSTPPPNLRFASNTRRSIIIQTSTPWTRSVLIAIPPIAAIRHASTAPAEQQTAQAAATSTSTTAATPTPESTATFANLDTINLDNLAQPGYADPSAIPEGIGYLKQIGIDFGFGPTSAIEWALEHLHIWGGLPWWASILATGALIRIVMFPLYLKMSDSQARQQALSSVTKPFYERMAVAKKSGNNTEVMQAWQQISAINKRAGVSLGAQFLPMMLQGVLGYCAFKLMRAMVALPVPGLLDGGFLWLTNLTITDGYLILPAVMAGVLHVIARMGGEAGAAAQMSPAMKNMMLYAMPALVFIFTSFQSGAVALWFCGTGAVGLIQSRLLQQPGVRKFWNLAPLYKPAPGEGVEGGIFGAMMGNSTKEAQEKAAARTASYAGRSASFSQVSYQAPSIQTSRGGKTIDATLVDKSASGMVQPQKKGMFDGITKLRDKASKTFADAKQRAAQMNQQTPEKKAKAIKDDFKKRADAYEKRASRRRK</sequence>
<evidence type="ECO:0000313" key="14">
    <source>
        <dbReference type="Proteomes" id="UP000070133"/>
    </source>
</evidence>
<keyword evidence="6 11" id="KW-1133">Transmembrane helix</keyword>
<feature type="transmembrane region" description="Helical" evidence="11">
    <location>
        <begin position="236"/>
        <end position="257"/>
    </location>
</feature>
<evidence type="ECO:0000259" key="12">
    <source>
        <dbReference type="Pfam" id="PF02096"/>
    </source>
</evidence>
<feature type="domain" description="Membrane insertase YidC/Oxa/ALB C-terminal" evidence="12">
    <location>
        <begin position="159"/>
        <end position="352"/>
    </location>
</feature>
<feature type="transmembrane region" description="Helical" evidence="11">
    <location>
        <begin position="269"/>
        <end position="296"/>
    </location>
</feature>